<evidence type="ECO:0000256" key="1">
    <source>
        <dbReference type="ARBA" id="ARBA00006436"/>
    </source>
</evidence>
<keyword evidence="2" id="KW-0472">Membrane</keyword>
<dbReference type="Pfam" id="PF13099">
    <property type="entry name" value="DUF3944"/>
    <property type="match status" value="1"/>
</dbReference>
<sequence length="242" mass="27158">MAYKFDEDLEFLRELKSSDLNELVEILKGKDGDERMTEEFSNNELFKKFYPDHQKYVELIFEELQYFGGNTIVNKIRGHGVLYKEILYDVCNKFKVNYNKAQNTQLIEQALFMKVLSDSLDKMSEEDLKVVSEELGLNTTNFTAEGITLALQIAIRQSGFMAYKIALIVANAIAKAILGRGLSLAANAGIARTIGIFAGPIGWLITGLWVAVDIAGPAYRVTIPAVIQVAFLRQVYLNKGEE</sequence>
<feature type="domain" description="DUF3944" evidence="4">
    <location>
        <begin position="3"/>
        <end position="36"/>
    </location>
</feature>
<feature type="domain" description="Ubiquinol-cytochrome c chaperone" evidence="3">
    <location>
        <begin position="62"/>
        <end position="224"/>
    </location>
</feature>
<gene>
    <name evidence="5" type="ORF">CRECT_0544</name>
</gene>
<dbReference type="InterPro" id="IPR021150">
    <property type="entry name" value="Ubiq_cyt_c_chap"/>
</dbReference>
<name>A0A6G5QKW0_CAMRE</name>
<comment type="similarity">
    <text evidence="1">Belongs to the UPF0174 family.</text>
</comment>
<dbReference type="Proteomes" id="UP000502377">
    <property type="component" value="Chromosome"/>
</dbReference>
<protein>
    <submittedName>
        <fullName evidence="5">Hypothetical membrane protein (DUF3944 domain)</fullName>
    </submittedName>
</protein>
<dbReference type="InterPro" id="IPR025217">
    <property type="entry name" value="DUF3944"/>
</dbReference>
<evidence type="ECO:0000313" key="5">
    <source>
        <dbReference type="EMBL" id="QCD46234.1"/>
    </source>
</evidence>
<evidence type="ECO:0000313" key="6">
    <source>
        <dbReference type="Proteomes" id="UP000502377"/>
    </source>
</evidence>
<evidence type="ECO:0000259" key="4">
    <source>
        <dbReference type="Pfam" id="PF13099"/>
    </source>
</evidence>
<organism evidence="5 6">
    <name type="scientific">Campylobacter rectus</name>
    <name type="common">Wolinella recta</name>
    <dbReference type="NCBI Taxonomy" id="203"/>
    <lineage>
        <taxon>Bacteria</taxon>
        <taxon>Pseudomonadati</taxon>
        <taxon>Campylobacterota</taxon>
        <taxon>Epsilonproteobacteria</taxon>
        <taxon>Campylobacterales</taxon>
        <taxon>Campylobacteraceae</taxon>
        <taxon>Campylobacter</taxon>
    </lineage>
</organism>
<dbReference type="Pfam" id="PF03981">
    <property type="entry name" value="Ubiq_cyt_C_chap"/>
    <property type="match status" value="1"/>
</dbReference>
<proteinExistence type="inferred from homology"/>
<dbReference type="EMBL" id="CP012543">
    <property type="protein sequence ID" value="QCD46234.1"/>
    <property type="molecule type" value="Genomic_DNA"/>
</dbReference>
<evidence type="ECO:0000259" key="3">
    <source>
        <dbReference type="Pfam" id="PF03981"/>
    </source>
</evidence>
<reference evidence="5 6" key="1">
    <citation type="submission" date="2016-07" db="EMBL/GenBank/DDBJ databases">
        <title>Comparative genomics of the Campylobacter concisus group.</title>
        <authorList>
            <person name="Miller W.G."/>
            <person name="Yee E."/>
            <person name="Chapman M.H."/>
            <person name="Huynh S."/>
            <person name="Bono J.L."/>
            <person name="On S.L.W."/>
            <person name="StLeger J."/>
            <person name="Foster G."/>
            <person name="Parker C.T."/>
        </authorList>
    </citation>
    <scope>NUCLEOTIDE SEQUENCE [LARGE SCALE GENOMIC DNA]</scope>
    <source>
        <strain evidence="5 6">ATCC 33238</strain>
    </source>
</reference>
<keyword evidence="2" id="KW-0812">Transmembrane</keyword>
<dbReference type="AlphaFoldDB" id="A0A6G5QKW0"/>
<dbReference type="RefSeq" id="WP_004319210.1">
    <property type="nucleotide sequence ID" value="NZ_CP012543.1"/>
</dbReference>
<evidence type="ECO:0000256" key="2">
    <source>
        <dbReference type="SAM" id="Phobius"/>
    </source>
</evidence>
<accession>A0A6G5QKW0</accession>
<keyword evidence="2" id="KW-1133">Transmembrane helix</keyword>
<feature type="transmembrane region" description="Helical" evidence="2">
    <location>
        <begin position="190"/>
        <end position="212"/>
    </location>
</feature>
<dbReference type="KEGG" id="crx:CRECT_0544"/>